<evidence type="ECO:0000256" key="7">
    <source>
        <dbReference type="SAM" id="Phobius"/>
    </source>
</evidence>
<evidence type="ECO:0000256" key="6">
    <source>
        <dbReference type="ARBA" id="ARBA00023136"/>
    </source>
</evidence>
<dbReference type="Pfam" id="PF07681">
    <property type="entry name" value="DoxX"/>
    <property type="match status" value="1"/>
</dbReference>
<dbReference type="PANTHER" id="PTHR33452">
    <property type="entry name" value="OXIDOREDUCTASE CATD-RELATED"/>
    <property type="match status" value="1"/>
</dbReference>
<gene>
    <name evidence="8" type="ORF">FPZ49_03845</name>
</gene>
<evidence type="ECO:0000256" key="1">
    <source>
        <dbReference type="ARBA" id="ARBA00004651"/>
    </source>
</evidence>
<name>A0A559KGW2_9BACL</name>
<feature type="transmembrane region" description="Helical" evidence="7">
    <location>
        <begin position="72"/>
        <end position="89"/>
    </location>
</feature>
<feature type="transmembrane region" description="Helical" evidence="7">
    <location>
        <begin position="7"/>
        <end position="25"/>
    </location>
</feature>
<keyword evidence="4 7" id="KW-0812">Transmembrane</keyword>
<dbReference type="RefSeq" id="WP_144843424.1">
    <property type="nucleotide sequence ID" value="NZ_VNJI01000003.1"/>
</dbReference>
<evidence type="ECO:0000313" key="9">
    <source>
        <dbReference type="Proteomes" id="UP000317036"/>
    </source>
</evidence>
<comment type="caution">
    <text evidence="8">The sequence shown here is derived from an EMBL/GenBank/DDBJ whole genome shotgun (WGS) entry which is preliminary data.</text>
</comment>
<dbReference type="OrthoDB" id="886570at2"/>
<dbReference type="GO" id="GO:0005886">
    <property type="term" value="C:plasma membrane"/>
    <property type="evidence" value="ECO:0007669"/>
    <property type="project" value="UniProtKB-SubCell"/>
</dbReference>
<evidence type="ECO:0000256" key="4">
    <source>
        <dbReference type="ARBA" id="ARBA00022692"/>
    </source>
</evidence>
<dbReference type="Proteomes" id="UP000317036">
    <property type="component" value="Unassembled WGS sequence"/>
</dbReference>
<evidence type="ECO:0000256" key="2">
    <source>
        <dbReference type="ARBA" id="ARBA00006679"/>
    </source>
</evidence>
<sequence>MKVQNVDLSTFLIRIVLGVIFLAHGLKKVKGMDATVHHFQIDFGLQGYIAYLVTFIEVVGGALLILGIFTRVASTGISIVMIGAIYTVTWNKGFINGYEFDLALLAMAISLIIKRNNAR</sequence>
<evidence type="ECO:0000256" key="3">
    <source>
        <dbReference type="ARBA" id="ARBA00022475"/>
    </source>
</evidence>
<keyword evidence="5 7" id="KW-1133">Transmembrane helix</keyword>
<accession>A0A559KGW2</accession>
<keyword evidence="3" id="KW-1003">Cell membrane</keyword>
<protein>
    <submittedName>
        <fullName evidence="8">DoxX family protein</fullName>
    </submittedName>
</protein>
<organism evidence="8 9">
    <name type="scientific">Paenibacillus cremeus</name>
    <dbReference type="NCBI Taxonomy" id="2163881"/>
    <lineage>
        <taxon>Bacteria</taxon>
        <taxon>Bacillati</taxon>
        <taxon>Bacillota</taxon>
        <taxon>Bacilli</taxon>
        <taxon>Bacillales</taxon>
        <taxon>Paenibacillaceae</taxon>
        <taxon>Paenibacillus</taxon>
    </lineage>
</organism>
<evidence type="ECO:0000313" key="8">
    <source>
        <dbReference type="EMBL" id="TVY11369.1"/>
    </source>
</evidence>
<feature type="transmembrane region" description="Helical" evidence="7">
    <location>
        <begin position="95"/>
        <end position="113"/>
    </location>
</feature>
<dbReference type="EMBL" id="VNJI01000003">
    <property type="protein sequence ID" value="TVY11369.1"/>
    <property type="molecule type" value="Genomic_DNA"/>
</dbReference>
<reference evidence="8 9" key="1">
    <citation type="submission" date="2019-07" db="EMBL/GenBank/DDBJ databases">
        <authorList>
            <person name="Kim J."/>
        </authorList>
    </citation>
    <scope>NUCLEOTIDE SEQUENCE [LARGE SCALE GENOMIC DNA]</scope>
    <source>
        <strain evidence="8 9">JC52</strain>
    </source>
</reference>
<dbReference type="InterPro" id="IPR051907">
    <property type="entry name" value="DoxX-like_oxidoreductase"/>
</dbReference>
<proteinExistence type="inferred from homology"/>
<feature type="transmembrane region" description="Helical" evidence="7">
    <location>
        <begin position="45"/>
        <end position="65"/>
    </location>
</feature>
<keyword evidence="9" id="KW-1185">Reference proteome</keyword>
<dbReference type="InterPro" id="IPR032808">
    <property type="entry name" value="DoxX"/>
</dbReference>
<dbReference type="AlphaFoldDB" id="A0A559KGW2"/>
<evidence type="ECO:0000256" key="5">
    <source>
        <dbReference type="ARBA" id="ARBA00022989"/>
    </source>
</evidence>
<keyword evidence="6 7" id="KW-0472">Membrane</keyword>
<dbReference type="PANTHER" id="PTHR33452:SF1">
    <property type="entry name" value="INNER MEMBRANE PROTEIN YPHA-RELATED"/>
    <property type="match status" value="1"/>
</dbReference>
<comment type="subcellular location">
    <subcellularLocation>
        <location evidence="1">Cell membrane</location>
        <topology evidence="1">Multi-pass membrane protein</topology>
    </subcellularLocation>
</comment>
<comment type="similarity">
    <text evidence="2">Belongs to the DoxX family.</text>
</comment>